<dbReference type="Gene3D" id="3.30.420.10">
    <property type="entry name" value="Ribonuclease H-like superfamily/Ribonuclease H"/>
    <property type="match status" value="1"/>
</dbReference>
<dbReference type="FunFam" id="3.30.70.330:FF:000041">
    <property type="entry name" value="Epithelial splicing regulatory protein 1"/>
    <property type="match status" value="1"/>
</dbReference>
<dbReference type="EMBL" id="KL363194">
    <property type="protein sequence ID" value="KFD56380.1"/>
    <property type="molecule type" value="Genomic_DNA"/>
</dbReference>
<name>A0A085MGN4_9BILA</name>
<dbReference type="InterPro" id="IPR012337">
    <property type="entry name" value="RNaseH-like_sf"/>
</dbReference>
<evidence type="ECO:0000256" key="1">
    <source>
        <dbReference type="ARBA" id="ARBA00008866"/>
    </source>
</evidence>
<evidence type="ECO:0000256" key="5">
    <source>
        <dbReference type="ARBA" id="ARBA00023187"/>
    </source>
</evidence>
<proteinExistence type="inferred from homology"/>
<evidence type="ECO:0000313" key="11">
    <source>
        <dbReference type="Proteomes" id="UP000030764"/>
    </source>
</evidence>
<dbReference type="AlphaFoldDB" id="A0A085MGN4"/>
<dbReference type="PANTHER" id="PTHR13976">
    <property type="entry name" value="HETEROGENEOUS NUCLEAR RIBONUCLEOPROTEIN-RELATED"/>
    <property type="match status" value="1"/>
</dbReference>
<dbReference type="SUPFAM" id="SSF54928">
    <property type="entry name" value="RNA-binding domain, RBD"/>
    <property type="match status" value="4"/>
</dbReference>
<dbReference type="SMART" id="SM00360">
    <property type="entry name" value="RRM"/>
    <property type="match status" value="4"/>
</dbReference>
<evidence type="ECO:0000313" key="10">
    <source>
        <dbReference type="EMBL" id="KFD67945.1"/>
    </source>
</evidence>
<dbReference type="Gene3D" id="3.30.70.330">
    <property type="match status" value="4"/>
</dbReference>
<feature type="compositionally biased region" description="Low complexity" evidence="7">
    <location>
        <begin position="496"/>
        <end position="505"/>
    </location>
</feature>
<sequence>MSPIRDLTVGATVEKLYEMDSHFVWHQLIGSSKTTFVNVHFAQQTFIGGKIRFSLACAKSKSTTTALVDRDDSVSAISRCTQVSGGCGGHYNSCTYGTRPSLVSFWQPVAVSLDLRTNVFFLKNFVLVKGMDMLNDNVNNSVVDGVKEVKQTFRYLLGMHIVTYGMEGENLGADEAEIIYIGFAVVDPLQGKVIGIYDGYVQPSDQSKVNWDQLAQRGITIEVFRPSMPLQKTISKLLCQLEECTKMPNDDLLLVTVGQAPLRQALHPEACNKGIRLDSLFWRFCDLYKELKYTVNNSQCFSSLTDLMNMYELEPTSGEFACHNATADLGNVVARLSAEALKRGIHCFEEPESVKAVLEHGICTKDDVIDSSTVIRARGLPWQSSDQDIAQFFIGLNIAKGGVALCLSAQGRRNGEALVRFESNEHRELALKRHRHFMGNRYIEVYRATGEDFLSVAAGEQLMLSFWKLPDMKGALAHKDSSSEVDLEEDRNNQPAEESSAVESVTENGGSAAMNVPSSSPIEPAAPPSSSSRSRSPGRFGRNKNIRHPSSSDAIVTKGGHSVGGVVINSHVVHRFGSNNEAQQFLSRESVVIIRMRGLPYDCTAKRILEFFESGENGVSVVDGENGILFVNKADGRATGDAFVLMSTEEDAQKALSKHKEVIGTRYIELFRSTTAEVQQVINKSLESVKMDLNNLPAVNILGGLQARANLPGAIGAALPALLPHQAFITGSRRDCIRLRGLPYEAEVPNVLDFLGDFSKNVAYQGVHMVFNAQGHPSGEAFIQLDSEASAAAAAADRHNKYLQIGKKQRYIEVFQCSADDMNLVLTGPTPIHSSLLPAAAALAAAQARSTLPAAGNGVLPSPALATALFSNPFGGYPFLPPQVWPPGAAPPLQNGTWTAVATTGSSTLPYILNPTPRLPVISGVASLFPTITAAPGAVVYWPYPSPPVSPTSYFTSAGQQAQVQGSNTVLLRGLPLNATAADVLNFFQGYPELTLDSVQIHRAPSGQMTGDALVSFPNRVDAERAVIERNRQIMGSRPIDLYLCAM</sequence>
<feature type="domain" description="RRM" evidence="8">
    <location>
        <begin position="968"/>
        <end position="1047"/>
    </location>
</feature>
<dbReference type="InterPro" id="IPR012677">
    <property type="entry name" value="Nucleotide-bd_a/b_plait_sf"/>
</dbReference>
<feature type="domain" description="RRM" evidence="8">
    <location>
        <begin position="592"/>
        <end position="675"/>
    </location>
</feature>
<organism evidence="9 11">
    <name type="scientific">Trichuris suis</name>
    <name type="common">pig whipworm</name>
    <dbReference type="NCBI Taxonomy" id="68888"/>
    <lineage>
        <taxon>Eukaryota</taxon>
        <taxon>Metazoa</taxon>
        <taxon>Ecdysozoa</taxon>
        <taxon>Nematoda</taxon>
        <taxon>Enoplea</taxon>
        <taxon>Dorylaimia</taxon>
        <taxon>Trichinellida</taxon>
        <taxon>Trichuridae</taxon>
        <taxon>Trichuris</taxon>
    </lineage>
</organism>
<dbReference type="InterPro" id="IPR000504">
    <property type="entry name" value="RRM_dom"/>
</dbReference>
<dbReference type="InterPro" id="IPR050666">
    <property type="entry name" value="ESRP"/>
</dbReference>
<dbReference type="GO" id="GO:0006397">
    <property type="term" value="P:mRNA processing"/>
    <property type="evidence" value="ECO:0007669"/>
    <property type="project" value="UniProtKB-KW"/>
</dbReference>
<feature type="domain" description="RRM" evidence="8">
    <location>
        <begin position="373"/>
        <end position="450"/>
    </location>
</feature>
<comment type="similarity">
    <text evidence="1">Belongs to the ESRP family.</text>
</comment>
<accession>A0A085MGN4</accession>
<evidence type="ECO:0000256" key="2">
    <source>
        <dbReference type="ARBA" id="ARBA00022664"/>
    </source>
</evidence>
<dbReference type="Proteomes" id="UP000030764">
    <property type="component" value="Unassembled WGS sequence"/>
</dbReference>
<dbReference type="GO" id="GO:0008380">
    <property type="term" value="P:RNA splicing"/>
    <property type="evidence" value="ECO:0007669"/>
    <property type="project" value="UniProtKB-KW"/>
</dbReference>
<gene>
    <name evidence="9" type="ORF">M513_02835</name>
    <name evidence="10" type="ORF">M514_02835</name>
</gene>
<keyword evidence="3" id="KW-0677">Repeat</keyword>
<evidence type="ECO:0000256" key="6">
    <source>
        <dbReference type="PROSITE-ProRule" id="PRU00176"/>
    </source>
</evidence>
<keyword evidence="5" id="KW-0508">mRNA splicing</keyword>
<dbReference type="SUPFAM" id="SSF53098">
    <property type="entry name" value="Ribonuclease H-like"/>
    <property type="match status" value="1"/>
</dbReference>
<reference evidence="9 11" key="1">
    <citation type="journal article" date="2014" name="Nat. Genet.">
        <title>Genome and transcriptome of the porcine whipworm Trichuris suis.</title>
        <authorList>
            <person name="Jex A.R."/>
            <person name="Nejsum P."/>
            <person name="Schwarz E.M."/>
            <person name="Hu L."/>
            <person name="Young N.D."/>
            <person name="Hall R.S."/>
            <person name="Korhonen P.K."/>
            <person name="Liao S."/>
            <person name="Thamsborg S."/>
            <person name="Xia J."/>
            <person name="Xu P."/>
            <person name="Wang S."/>
            <person name="Scheerlinck J.P."/>
            <person name="Hofmann A."/>
            <person name="Sternberg P.W."/>
            <person name="Wang J."/>
            <person name="Gasser R.B."/>
        </authorList>
    </citation>
    <scope>NUCLEOTIDE SEQUENCE [LARGE SCALE GENOMIC DNA]</scope>
    <source>
        <strain evidence="10">DCEP-RM93F</strain>
        <strain evidence="9">DCEP-RM93M</strain>
    </source>
</reference>
<keyword evidence="11" id="KW-1185">Reference proteome</keyword>
<evidence type="ECO:0000259" key="8">
    <source>
        <dbReference type="PROSITE" id="PS50102"/>
    </source>
</evidence>
<dbReference type="EMBL" id="KL367509">
    <property type="protein sequence ID" value="KFD67945.1"/>
    <property type="molecule type" value="Genomic_DNA"/>
</dbReference>
<dbReference type="InterPro" id="IPR035979">
    <property type="entry name" value="RBD_domain_sf"/>
</dbReference>
<evidence type="ECO:0000313" key="9">
    <source>
        <dbReference type="EMBL" id="KFD56380.1"/>
    </source>
</evidence>
<evidence type="ECO:0000256" key="7">
    <source>
        <dbReference type="SAM" id="MobiDB-lite"/>
    </source>
</evidence>
<keyword evidence="4 6" id="KW-0694">RNA-binding</keyword>
<dbReference type="Pfam" id="PF00076">
    <property type="entry name" value="RRM_1"/>
    <property type="match status" value="1"/>
</dbReference>
<keyword evidence="2" id="KW-0507">mRNA processing</keyword>
<dbReference type="InterPro" id="IPR036397">
    <property type="entry name" value="RNaseH_sf"/>
</dbReference>
<evidence type="ECO:0000256" key="3">
    <source>
        <dbReference type="ARBA" id="ARBA00022737"/>
    </source>
</evidence>
<feature type="region of interest" description="Disordered" evidence="7">
    <location>
        <begin position="479"/>
        <end position="558"/>
    </location>
</feature>
<dbReference type="GO" id="GO:0003723">
    <property type="term" value="F:RNA binding"/>
    <property type="evidence" value="ECO:0007669"/>
    <property type="project" value="UniProtKB-UniRule"/>
</dbReference>
<feature type="compositionally biased region" description="Low complexity" evidence="7">
    <location>
        <begin position="517"/>
        <end position="537"/>
    </location>
</feature>
<dbReference type="PROSITE" id="PS50102">
    <property type="entry name" value="RRM"/>
    <property type="match status" value="3"/>
</dbReference>
<evidence type="ECO:0000256" key="4">
    <source>
        <dbReference type="ARBA" id="ARBA00022884"/>
    </source>
</evidence>
<protein>
    <recommendedName>
        <fullName evidence="8">RRM domain-containing protein</fullName>
    </recommendedName>
</protein>
<dbReference type="Proteomes" id="UP000030758">
    <property type="component" value="Unassembled WGS sequence"/>
</dbReference>